<evidence type="ECO:0000256" key="1">
    <source>
        <dbReference type="ARBA" id="ARBA00001462"/>
    </source>
</evidence>
<evidence type="ECO:0000256" key="7">
    <source>
        <dbReference type="ARBA" id="ARBA00023295"/>
    </source>
</evidence>
<name>A0ABT3PJG9_9BACT</name>
<evidence type="ECO:0000256" key="3">
    <source>
        <dbReference type="ARBA" id="ARBA00011165"/>
    </source>
</evidence>
<evidence type="ECO:0000256" key="6">
    <source>
        <dbReference type="ARBA" id="ARBA00023277"/>
    </source>
</evidence>
<evidence type="ECO:0000256" key="5">
    <source>
        <dbReference type="ARBA" id="ARBA00022801"/>
    </source>
</evidence>
<reference evidence="9 10" key="1">
    <citation type="submission" date="2021-03" db="EMBL/GenBank/DDBJ databases">
        <title>Aliifodinibius sp. nov., a new bacterium isolated from saline soil.</title>
        <authorList>
            <person name="Galisteo C."/>
            <person name="De La Haba R."/>
            <person name="Sanchez-Porro C."/>
            <person name="Ventosa A."/>
        </authorList>
    </citation>
    <scope>NUCLEOTIDE SEQUENCE [LARGE SCALE GENOMIC DNA]</scope>
    <source>
        <strain evidence="9 10">1BSP15-2V2</strain>
    </source>
</reference>
<feature type="domain" description="Alpha-L-arabinofuranosidase C-terminal" evidence="8">
    <location>
        <begin position="292"/>
        <end position="483"/>
    </location>
</feature>
<dbReference type="SUPFAM" id="SSF51445">
    <property type="entry name" value="(Trans)glycosidases"/>
    <property type="match status" value="1"/>
</dbReference>
<evidence type="ECO:0000313" key="9">
    <source>
        <dbReference type="EMBL" id="MCW9706086.1"/>
    </source>
</evidence>
<dbReference type="InterPro" id="IPR055235">
    <property type="entry name" value="ASD1_cat"/>
</dbReference>
<evidence type="ECO:0000256" key="2">
    <source>
        <dbReference type="ARBA" id="ARBA00007186"/>
    </source>
</evidence>
<dbReference type="Gene3D" id="2.60.40.1180">
    <property type="entry name" value="Golgi alpha-mannosidase II"/>
    <property type="match status" value="1"/>
</dbReference>
<evidence type="ECO:0000259" key="8">
    <source>
        <dbReference type="SMART" id="SM00813"/>
    </source>
</evidence>
<dbReference type="EC" id="3.2.1.55" evidence="4"/>
<evidence type="ECO:0000313" key="10">
    <source>
        <dbReference type="Proteomes" id="UP001207918"/>
    </source>
</evidence>
<keyword evidence="7" id="KW-0326">Glycosidase</keyword>
<dbReference type="Gene3D" id="3.20.20.80">
    <property type="entry name" value="Glycosidases"/>
    <property type="match status" value="1"/>
</dbReference>
<comment type="subunit">
    <text evidence="3">Homohexamer; trimer of dimers.</text>
</comment>
<comment type="catalytic activity">
    <reaction evidence="1">
        <text>Hydrolysis of terminal non-reducing alpha-L-arabinofuranoside residues in alpha-L-arabinosides.</text>
        <dbReference type="EC" id="3.2.1.55"/>
    </reaction>
</comment>
<keyword evidence="10" id="KW-1185">Reference proteome</keyword>
<accession>A0ABT3PJG9</accession>
<sequence>MVIDADQPQNKINEHIYGQFSEHLGTGVYGGLWVGEDSDIPNTDGFRNDVLKALRELEIPNLRWPGGCFADEYNWRDGIGPREDRPVRINTHWGMVEENNAVGIHGFMRLTELLDTEPYISANVGSGTPREMANWIEYMTYDGNSTLANLRRENGQDEAWDVKFWGIGNESWGCGGSMKADYYSDLYRRYATFAKDYSGNDLYKIASGFSDDNYDWTETVVKNAGNHMDAISLHYYTLPNGDWGNKGPSQDFGEEMYFSGLRQGLRLDEFVTRHSTIMDKYDPQKRINLAVDEWGVWTDPLPGSNPGFLQQQNSIRDALVASTSLDILNKHSDRVRLANIAQTVNVLQAMVLTEGEKMLKTPTFHVFEFYTVHHNAMLLPLDLQVENYEFGDESIPAISATASKNSEGAVHVTATNLHATQSQEVTVDIRGLEVGSVSNARVLTANEVDAINTFDNPERVSPKEFNNYTLDGNNLTLRLPSKSVIVLQIK</sequence>
<dbReference type="InterPro" id="IPR017853">
    <property type="entry name" value="GH"/>
</dbReference>
<comment type="caution">
    <text evidence="9">The sequence shown here is derived from an EMBL/GenBank/DDBJ whole genome shotgun (WGS) entry which is preliminary data.</text>
</comment>
<evidence type="ECO:0000256" key="4">
    <source>
        <dbReference type="ARBA" id="ARBA00012670"/>
    </source>
</evidence>
<organism evidence="9 10">
    <name type="scientific">Fodinibius salsisoli</name>
    <dbReference type="NCBI Taxonomy" id="2820877"/>
    <lineage>
        <taxon>Bacteria</taxon>
        <taxon>Pseudomonadati</taxon>
        <taxon>Balneolota</taxon>
        <taxon>Balneolia</taxon>
        <taxon>Balneolales</taxon>
        <taxon>Balneolaceae</taxon>
        <taxon>Fodinibius</taxon>
    </lineage>
</organism>
<dbReference type="EMBL" id="JAGGJA010000002">
    <property type="protein sequence ID" value="MCW9706086.1"/>
    <property type="molecule type" value="Genomic_DNA"/>
</dbReference>
<proteinExistence type="inferred from homology"/>
<dbReference type="PANTHER" id="PTHR43576">
    <property type="entry name" value="ALPHA-L-ARABINOFURANOSIDASE C-RELATED"/>
    <property type="match status" value="1"/>
</dbReference>
<dbReference type="Pfam" id="PF06964">
    <property type="entry name" value="Alpha-L-AF_C"/>
    <property type="match status" value="1"/>
</dbReference>
<dbReference type="InterPro" id="IPR010720">
    <property type="entry name" value="Alpha-L-AF_C"/>
</dbReference>
<dbReference type="Pfam" id="PF22848">
    <property type="entry name" value="ASD1_dom"/>
    <property type="match status" value="1"/>
</dbReference>
<protein>
    <recommendedName>
        <fullName evidence="4">non-reducing end alpha-L-arabinofuranosidase</fullName>
        <ecNumber evidence="4">3.2.1.55</ecNumber>
    </recommendedName>
</protein>
<keyword evidence="6" id="KW-0119">Carbohydrate metabolism</keyword>
<dbReference type="Proteomes" id="UP001207918">
    <property type="component" value="Unassembled WGS sequence"/>
</dbReference>
<dbReference type="InterPro" id="IPR013780">
    <property type="entry name" value="Glyco_hydro_b"/>
</dbReference>
<comment type="similarity">
    <text evidence="2">Belongs to the glycosyl hydrolase 51 family.</text>
</comment>
<dbReference type="SUPFAM" id="SSF51011">
    <property type="entry name" value="Glycosyl hydrolase domain"/>
    <property type="match status" value="1"/>
</dbReference>
<dbReference type="SMART" id="SM00813">
    <property type="entry name" value="Alpha-L-AF_C"/>
    <property type="match status" value="1"/>
</dbReference>
<keyword evidence="5" id="KW-0378">Hydrolase</keyword>
<gene>
    <name evidence="9" type="ORF">J6I44_04445</name>
</gene>
<dbReference type="PANTHER" id="PTHR43576:SF2">
    <property type="entry name" value="INTRACELLULAR EXO-ALPHA-L-ARABINOFURANOSIDASE 2"/>
    <property type="match status" value="1"/>
</dbReference>